<feature type="region of interest" description="Disordered" evidence="1">
    <location>
        <begin position="120"/>
        <end position="165"/>
    </location>
</feature>
<dbReference type="AlphaFoldDB" id="B6AK67"/>
<reference evidence="3" key="1">
    <citation type="submission" date="2008-06" db="EMBL/GenBank/DDBJ databases">
        <authorList>
            <person name="Lorenzi H."/>
            <person name="Inman J."/>
            <person name="Miller J."/>
            <person name="Schobel S."/>
            <person name="Amedeo P."/>
            <person name="Caler E.V."/>
            <person name="da Silva J."/>
        </authorList>
    </citation>
    <scope>NUCLEOTIDE SEQUENCE [LARGE SCALE GENOMIC DNA]</scope>
    <source>
        <strain evidence="3">RN66</strain>
    </source>
</reference>
<protein>
    <submittedName>
        <fullName evidence="3">Uncharacterized protein</fullName>
    </submittedName>
</protein>
<name>B6AK67_CRYMR</name>
<proteinExistence type="predicted"/>
<feature type="chain" id="PRO_5002842539" evidence="2">
    <location>
        <begin position="18"/>
        <end position="393"/>
    </location>
</feature>
<organism evidence="3 4">
    <name type="scientific">Cryptosporidium muris (strain RN66)</name>
    <dbReference type="NCBI Taxonomy" id="441375"/>
    <lineage>
        <taxon>Eukaryota</taxon>
        <taxon>Sar</taxon>
        <taxon>Alveolata</taxon>
        <taxon>Apicomplexa</taxon>
        <taxon>Conoidasida</taxon>
        <taxon>Coccidia</taxon>
        <taxon>Eucoccidiorida</taxon>
        <taxon>Eimeriorina</taxon>
        <taxon>Cryptosporidiidae</taxon>
        <taxon>Cryptosporidium</taxon>
    </lineage>
</organism>
<keyword evidence="2" id="KW-0732">Signal</keyword>
<evidence type="ECO:0000313" key="3">
    <source>
        <dbReference type="EMBL" id="EEA08608.1"/>
    </source>
</evidence>
<sequence>MFKVLFVICLYILSIYLSNKYIPSCSSICLLSTSSVREIGELLRRIGDEENEEIERRRERMRLAQELKAIADEQDGEKYQRRGIDVLRSIGDEENEMQVRRRLREAQMQRGLQLMQVLRQTDDRQTQQTDNRQTQQTDNRQTQQTDNRQAQTQQTDDRQTQTQQREIRELGDMAALLRKIGDEEQERAENKRQVEQKPKNQKVVEMENISKCPKDKENEILQSKEVQSLLGRIVAILKSVGNKCESVVKEALQREKQPILSESQAEETRDMQAVKELSSGIEDEEERKRNEAARELGSLLRCLGDKLQEEVEGTGKQRGATDLVPRRLEFQEETRRSSAIELGELLRELGDEEEERLRDRKERKDYKEREKKIQEVVSLLERIGDEVDKEVSL</sequence>
<evidence type="ECO:0000313" key="4">
    <source>
        <dbReference type="Proteomes" id="UP000001460"/>
    </source>
</evidence>
<dbReference type="Proteomes" id="UP000001460">
    <property type="component" value="Unassembled WGS sequence"/>
</dbReference>
<dbReference type="EMBL" id="DS989750">
    <property type="protein sequence ID" value="EEA08608.1"/>
    <property type="molecule type" value="Genomic_DNA"/>
</dbReference>
<feature type="compositionally biased region" description="Low complexity" evidence="1">
    <location>
        <begin position="126"/>
        <end position="154"/>
    </location>
</feature>
<dbReference type="RefSeq" id="XP_002142957.1">
    <property type="nucleotide sequence ID" value="XM_002142921.1"/>
</dbReference>
<evidence type="ECO:0000256" key="1">
    <source>
        <dbReference type="SAM" id="MobiDB-lite"/>
    </source>
</evidence>
<feature type="signal peptide" evidence="2">
    <location>
        <begin position="1"/>
        <end position="17"/>
    </location>
</feature>
<feature type="compositionally biased region" description="Basic and acidic residues" evidence="1">
    <location>
        <begin position="155"/>
        <end position="165"/>
    </location>
</feature>
<keyword evidence="4" id="KW-1185">Reference proteome</keyword>
<dbReference type="GeneID" id="6998097"/>
<accession>B6AK67</accession>
<feature type="region of interest" description="Disordered" evidence="1">
    <location>
        <begin position="183"/>
        <end position="204"/>
    </location>
</feature>
<dbReference type="VEuPathDB" id="CryptoDB:CMU_022440"/>
<gene>
    <name evidence="3" type="ORF">CMU_022440</name>
</gene>
<evidence type="ECO:0000256" key="2">
    <source>
        <dbReference type="SAM" id="SignalP"/>
    </source>
</evidence>